<evidence type="ECO:0000313" key="2">
    <source>
        <dbReference type="EMBL" id="EMR01174.1"/>
    </source>
</evidence>
<proteinExistence type="predicted"/>
<dbReference type="AlphaFoldDB" id="M7NRP8"/>
<sequence length="169" mass="19161">MKYISLLLLLLLSMPSFSCDCKMVKDLMEVQKHEFTYSDLVFIGEVVHSDINSGTYQLKIVELFKGKSKSKFICVTAGTCSPLPEKEDGFWLVYANILDVGTIRVDGCGLSRSFRFPYTQSSESPVPPPPRPTKDLMMDELKGLIIESEYRNKALQVLKEEIELLRKGK</sequence>
<keyword evidence="1" id="KW-0732">Signal</keyword>
<dbReference type="SUPFAM" id="SSF50242">
    <property type="entry name" value="TIMP-like"/>
    <property type="match status" value="1"/>
</dbReference>
<gene>
    <name evidence="2" type="ORF">ADICEAN_03699</name>
</gene>
<accession>M7NRP8</accession>
<dbReference type="STRING" id="1279009.ADICEAN_03699"/>
<dbReference type="OrthoDB" id="827860at2"/>
<dbReference type="RefSeq" id="WP_009197078.1">
    <property type="nucleotide sequence ID" value="NZ_AODQ01000138.1"/>
</dbReference>
<keyword evidence="3" id="KW-1185">Reference proteome</keyword>
<evidence type="ECO:0000313" key="3">
    <source>
        <dbReference type="Proteomes" id="UP000011910"/>
    </source>
</evidence>
<dbReference type="eggNOG" id="ENOG5033F9J">
    <property type="taxonomic scope" value="Bacteria"/>
</dbReference>
<feature type="signal peptide" evidence="1">
    <location>
        <begin position="1"/>
        <end position="18"/>
    </location>
</feature>
<dbReference type="EMBL" id="AODQ01000138">
    <property type="protein sequence ID" value="EMR01174.1"/>
    <property type="molecule type" value="Genomic_DNA"/>
</dbReference>
<protein>
    <submittedName>
        <fullName evidence="2">Uncharacterized protein</fullName>
    </submittedName>
</protein>
<comment type="caution">
    <text evidence="2">The sequence shown here is derived from an EMBL/GenBank/DDBJ whole genome shotgun (WGS) entry which is preliminary data.</text>
</comment>
<evidence type="ECO:0000256" key="1">
    <source>
        <dbReference type="SAM" id="SignalP"/>
    </source>
</evidence>
<dbReference type="Proteomes" id="UP000011910">
    <property type="component" value="Unassembled WGS sequence"/>
</dbReference>
<name>M7NRP8_9BACT</name>
<dbReference type="InterPro" id="IPR008993">
    <property type="entry name" value="TIMP-like_OB-fold"/>
</dbReference>
<reference evidence="2 3" key="1">
    <citation type="journal article" date="2013" name="Genome Announc.">
        <title>Draft Genome Sequence of Cesiribacter andamanensis Strain AMV16T, Isolated from a Soil Sample from a Mud Volcano in the Andaman Islands, India.</title>
        <authorList>
            <person name="Shivaji S."/>
            <person name="Ara S."/>
            <person name="Begum Z."/>
            <person name="Srinivas T.N."/>
            <person name="Singh A."/>
            <person name="Kumar Pinnaka A."/>
        </authorList>
    </citation>
    <scope>NUCLEOTIDE SEQUENCE [LARGE SCALE GENOMIC DNA]</scope>
    <source>
        <strain evidence="2 3">AMV16</strain>
    </source>
</reference>
<feature type="chain" id="PRO_5004082316" evidence="1">
    <location>
        <begin position="19"/>
        <end position="169"/>
    </location>
</feature>
<organism evidence="2 3">
    <name type="scientific">Cesiribacter andamanensis AMV16</name>
    <dbReference type="NCBI Taxonomy" id="1279009"/>
    <lineage>
        <taxon>Bacteria</taxon>
        <taxon>Pseudomonadati</taxon>
        <taxon>Bacteroidota</taxon>
        <taxon>Cytophagia</taxon>
        <taxon>Cytophagales</taxon>
        <taxon>Cesiribacteraceae</taxon>
        <taxon>Cesiribacter</taxon>
    </lineage>
</organism>